<accession>A0A9N9KIH7</accession>
<evidence type="ECO:0000313" key="1">
    <source>
        <dbReference type="EMBL" id="CAG8835595.1"/>
    </source>
</evidence>
<sequence>DIDPNLFAIATIENLNRYFSNCKILNAFCIFDLQNLLEKELLSNYKNDKIYIFAKYYRIKKTSK</sequence>
<protein>
    <submittedName>
        <fullName evidence="1">5910_t:CDS:1</fullName>
    </submittedName>
</protein>
<dbReference type="AlphaFoldDB" id="A0A9N9KIH7"/>
<organism evidence="1 2">
    <name type="scientific">Cetraspora pellucida</name>
    <dbReference type="NCBI Taxonomy" id="1433469"/>
    <lineage>
        <taxon>Eukaryota</taxon>
        <taxon>Fungi</taxon>
        <taxon>Fungi incertae sedis</taxon>
        <taxon>Mucoromycota</taxon>
        <taxon>Glomeromycotina</taxon>
        <taxon>Glomeromycetes</taxon>
        <taxon>Diversisporales</taxon>
        <taxon>Gigasporaceae</taxon>
        <taxon>Cetraspora</taxon>
    </lineage>
</organism>
<comment type="caution">
    <text evidence="1">The sequence shown here is derived from an EMBL/GenBank/DDBJ whole genome shotgun (WGS) entry which is preliminary data.</text>
</comment>
<dbReference type="EMBL" id="CAJVQA010076408">
    <property type="protein sequence ID" value="CAG8835595.1"/>
    <property type="molecule type" value="Genomic_DNA"/>
</dbReference>
<proteinExistence type="predicted"/>
<gene>
    <name evidence="1" type="ORF">CPELLU_LOCUS21257</name>
</gene>
<name>A0A9N9KIH7_9GLOM</name>
<dbReference type="OrthoDB" id="2438948at2759"/>
<feature type="non-terminal residue" evidence="1">
    <location>
        <position position="64"/>
    </location>
</feature>
<evidence type="ECO:0000313" key="2">
    <source>
        <dbReference type="Proteomes" id="UP000789759"/>
    </source>
</evidence>
<dbReference type="Proteomes" id="UP000789759">
    <property type="component" value="Unassembled WGS sequence"/>
</dbReference>
<feature type="non-terminal residue" evidence="1">
    <location>
        <position position="1"/>
    </location>
</feature>
<keyword evidence="2" id="KW-1185">Reference proteome</keyword>
<reference evidence="1" key="1">
    <citation type="submission" date="2021-06" db="EMBL/GenBank/DDBJ databases">
        <authorList>
            <person name="Kallberg Y."/>
            <person name="Tangrot J."/>
            <person name="Rosling A."/>
        </authorList>
    </citation>
    <scope>NUCLEOTIDE SEQUENCE</scope>
    <source>
        <strain evidence="1">FL966</strain>
    </source>
</reference>